<dbReference type="SUPFAM" id="SSF52540">
    <property type="entry name" value="P-loop containing nucleoside triphosphate hydrolases"/>
    <property type="match status" value="1"/>
</dbReference>
<dbReference type="InterPro" id="IPR027417">
    <property type="entry name" value="P-loop_NTPase"/>
</dbReference>
<evidence type="ECO:0008006" key="6">
    <source>
        <dbReference type="Google" id="ProtNLM"/>
    </source>
</evidence>
<accession>A0A9P4I026</accession>
<evidence type="ECO:0000259" key="2">
    <source>
        <dbReference type="Pfam" id="PF22939"/>
    </source>
</evidence>
<sequence length="2066" mass="231530">MVAKAAGKVEADRVSVNSIPTDISETTIAQDESIPALNQAKNQIRNKSPESRPQEQISSVEDAVGTFGVKLREELKSSNDEWLSAGCSIESFLDYIGSERLRRMPAKGSRWDKILKWAEYFATSLSLFEEAVDSFLASSKESVEIVFGCLRLLLQMGPNQGEAMEKAFFMFHEYGHVFAFYMRNYTILRSIAEARQELGLAMADMVGLSVEVVLVYRKSLRSIAAGTIVTIDFNVSFGRLMDSFVQHKDRITNLMWTFQLKNSSEITDIHVSIEEIRSWLLPQDRTLQNTLAGRRSARAVRAEYTCEWFERPLVDFLRSKDNVLTIGAETGSGKSVLFGWILERLQKPVGRRIYQPIQGSISDDSPTQATQTSLIKSLLLQLLEQNVGNVALYRCLANVLELDANTKNTEDAEDALWYVLETALKPCKDVVLVIDGLDALEGGESKKLEAFEKLYNTATNNKNVRVVVLTRPFSTPFPKPTRQIAMTPERTTEDVKHLTRSYLLSRGLSSSPEVDELAEQVAQRSKGSLTWGEMTLQLFQKNTTVTEMLETLKSVPETLKEVLDKHISSISLKGDARLIFSWMLVAKRPLTTVEIQSLLELQTGKGSHQPRSTNIIEDIEKACGPLVTIQDRTVRFRNESTRLHLLALSNEGKQLMSPAEAHRDMTNRLLLYNKVCVTRNSEPALDTLDAPTVDTLFRTSPLLEYSVRNWASHFKRSPYFAGGKLQPITPELKTVFPNSILLALLERSCWDKQSLMSRANQSHVLALQIRQGTLGENSRAVLQSSINVARSYEKLSAPVEASKYFYQAARLGQAVLGKSSDLAVACATACVNCTDHLKPSKRSEEVTRREEMLKYVVDTEKERNGPSSPLVARYNNQLAQLYTDVQENGKAENVYREIYQTTLEQSGEFSTEAKKASANLKAVLYKDANHEAVVQYTQPIFESAERTLEIFDVRRVEATLNMAETYEEKGDLIRAEELYITMWRGLAEYCRNNDAASEVHERKIQVTISYAKFLKTHGRQAEAENILHGVWVDYQHRENKTDALVSQLKAVGEELKAMGILETAVAVFKSIWGYMKGAGKQTSAEAVDTAVSLADAVQQKIAAATAAPAPTTSTSTSAAVAKEVADFRETAIQTCETLSVFYMSKSRWADAVNVLQKTLKQLWPILGVDGKFGFPKTYTDESIKLARRLAHCYAESNQTEQAEKVYLQLFQSARSGLRIQDALVAETASDLIEFYTRTKQFTKVLIIQQQLLESYRTALGSRNPLTIKTLYMMGDLCVKYRLRGADRYYLEVTNALKGPNGELSQESMRAALALSKIYYEQKRWEEARTVYSTVWVTFQTHAKEYGMRSDLVETIYKRYVNVLESHLNVDITVVRQVAIQYRDTCQKVYGADSQIATTASLHLAEVCKKSPEHQEEASQICEQVVAKLTESGDKVKTPAQLSILAAAKRHLASLHSSQANTGSAESQEKAVSLWKEQLEHSRKELGVSHKSTLAALSELVTVYSKSDKPELQAIAKQQLQSTAVEILSTQSESNKLHDAAISLAKTHLACKYNEQAWALLKDLRLQIISKEARKSGKHSITLPESVDRRALVFVAAFEETLRSAESKKVSFSDVMTDLLTESILYDRYNLSITSKDVKLEQKLFDGARLYVFLKTKEGQSKEALAIEDTLFNIFIKSAGASIKTSAEVTRSFFIALLEELNKRTHHEDLALAGLPAGVHRVHVLIEAEHFSQAFELATCLYQFISSREGFNNPKNIASSFKLSLYLAGLGVKKSGDEALQNKMVELSKAILRDTLSACKTLDIDLVQLQATELNNLVRLMGEQKNYEDLEWLLTQLWNSRQLQASWSATTVISVGRRLVEVLFTRNKQPAAIALCESIVYNLRRTWGLLDQVTIDLCNLLSTLYVAAGRLTDAMALHEEILRTEISEDSEDQMAEDIAADLTLQQLEHMKRIYARQGGWSENDDAEEYSDLVARIIEDFGDQFANVEGVEKWSTKAPAASDRFGTFVPPESWEFVAIQQAKKPDYLLRWLQLNRQMSFGDLAGAASQDAAKVNSSGVNGERLVNGA</sequence>
<proteinExistence type="predicted"/>
<organism evidence="4 5">
    <name type="scientific">Saccharata proteae CBS 121410</name>
    <dbReference type="NCBI Taxonomy" id="1314787"/>
    <lineage>
        <taxon>Eukaryota</taxon>
        <taxon>Fungi</taxon>
        <taxon>Dikarya</taxon>
        <taxon>Ascomycota</taxon>
        <taxon>Pezizomycotina</taxon>
        <taxon>Dothideomycetes</taxon>
        <taxon>Dothideomycetes incertae sedis</taxon>
        <taxon>Botryosphaeriales</taxon>
        <taxon>Saccharataceae</taxon>
        <taxon>Saccharata</taxon>
    </lineage>
</organism>
<evidence type="ECO:0000259" key="3">
    <source>
        <dbReference type="Pfam" id="PF24883"/>
    </source>
</evidence>
<dbReference type="EMBL" id="ML978712">
    <property type="protein sequence ID" value="KAF2091004.1"/>
    <property type="molecule type" value="Genomic_DNA"/>
</dbReference>
<dbReference type="InterPro" id="IPR056884">
    <property type="entry name" value="NPHP3-like_N"/>
</dbReference>
<feature type="domain" description="GPI inositol-deacylase winged helix" evidence="2">
    <location>
        <begin position="566"/>
        <end position="646"/>
    </location>
</feature>
<feature type="domain" description="Nephrocystin 3-like N-terminal" evidence="3">
    <location>
        <begin position="305"/>
        <end position="471"/>
    </location>
</feature>
<dbReference type="Pfam" id="PF22939">
    <property type="entry name" value="WHD_GPIID"/>
    <property type="match status" value="1"/>
</dbReference>
<dbReference type="Gene3D" id="3.40.50.300">
    <property type="entry name" value="P-loop containing nucleotide triphosphate hydrolases"/>
    <property type="match status" value="1"/>
</dbReference>
<comment type="caution">
    <text evidence="4">The sequence shown here is derived from an EMBL/GenBank/DDBJ whole genome shotgun (WGS) entry which is preliminary data.</text>
</comment>
<name>A0A9P4I026_9PEZI</name>
<dbReference type="InterPro" id="IPR011990">
    <property type="entry name" value="TPR-like_helical_dom_sf"/>
</dbReference>
<dbReference type="SUPFAM" id="SSF48452">
    <property type="entry name" value="TPR-like"/>
    <property type="match status" value="1"/>
</dbReference>
<evidence type="ECO:0000313" key="4">
    <source>
        <dbReference type="EMBL" id="KAF2091004.1"/>
    </source>
</evidence>
<keyword evidence="1" id="KW-0677">Repeat</keyword>
<protein>
    <recommendedName>
        <fullName evidence="6">AAA+ ATPase domain-containing protein</fullName>
    </recommendedName>
</protein>
<dbReference type="OrthoDB" id="2546325at2759"/>
<evidence type="ECO:0000256" key="1">
    <source>
        <dbReference type="ARBA" id="ARBA00022737"/>
    </source>
</evidence>
<dbReference type="PANTHER" id="PTHR10039">
    <property type="entry name" value="AMELOGENIN"/>
    <property type="match status" value="1"/>
</dbReference>
<dbReference type="Pfam" id="PF24883">
    <property type="entry name" value="NPHP3_N"/>
    <property type="match status" value="1"/>
</dbReference>
<dbReference type="PANTHER" id="PTHR10039:SF11">
    <property type="entry name" value="NACHT DOMAIN PROTEIN (AFU_ORTHOLOGUE AFUA_1G01490)"/>
    <property type="match status" value="1"/>
</dbReference>
<dbReference type="InterPro" id="IPR054471">
    <property type="entry name" value="GPIID_WHD"/>
</dbReference>
<evidence type="ECO:0000313" key="5">
    <source>
        <dbReference type="Proteomes" id="UP000799776"/>
    </source>
</evidence>
<dbReference type="Proteomes" id="UP000799776">
    <property type="component" value="Unassembled WGS sequence"/>
</dbReference>
<gene>
    <name evidence="4" type="ORF">K490DRAFT_34171</name>
</gene>
<dbReference type="Gene3D" id="1.25.40.10">
    <property type="entry name" value="Tetratricopeptide repeat domain"/>
    <property type="match status" value="4"/>
</dbReference>
<reference evidence="4" key="1">
    <citation type="journal article" date="2020" name="Stud. Mycol.">
        <title>101 Dothideomycetes genomes: a test case for predicting lifestyles and emergence of pathogens.</title>
        <authorList>
            <person name="Haridas S."/>
            <person name="Albert R."/>
            <person name="Binder M."/>
            <person name="Bloem J."/>
            <person name="Labutti K."/>
            <person name="Salamov A."/>
            <person name="Andreopoulos B."/>
            <person name="Baker S."/>
            <person name="Barry K."/>
            <person name="Bills G."/>
            <person name="Bluhm B."/>
            <person name="Cannon C."/>
            <person name="Castanera R."/>
            <person name="Culley D."/>
            <person name="Daum C."/>
            <person name="Ezra D."/>
            <person name="Gonzalez J."/>
            <person name="Henrissat B."/>
            <person name="Kuo A."/>
            <person name="Liang C."/>
            <person name="Lipzen A."/>
            <person name="Lutzoni F."/>
            <person name="Magnuson J."/>
            <person name="Mondo S."/>
            <person name="Nolan M."/>
            <person name="Ohm R."/>
            <person name="Pangilinan J."/>
            <person name="Park H.-J."/>
            <person name="Ramirez L."/>
            <person name="Alfaro M."/>
            <person name="Sun H."/>
            <person name="Tritt A."/>
            <person name="Yoshinaga Y."/>
            <person name="Zwiers L.-H."/>
            <person name="Turgeon B."/>
            <person name="Goodwin S."/>
            <person name="Spatafora J."/>
            <person name="Crous P."/>
            <person name="Grigoriev I."/>
        </authorList>
    </citation>
    <scope>NUCLEOTIDE SEQUENCE</scope>
    <source>
        <strain evidence="4">CBS 121410</strain>
    </source>
</reference>
<keyword evidence="5" id="KW-1185">Reference proteome</keyword>